<dbReference type="EMBL" id="JBHSOF010000012">
    <property type="protein sequence ID" value="MFC5663748.1"/>
    <property type="molecule type" value="Genomic_DNA"/>
</dbReference>
<proteinExistence type="inferred from homology"/>
<evidence type="ECO:0000256" key="5">
    <source>
        <dbReference type="ARBA" id="ARBA00022490"/>
    </source>
</evidence>
<dbReference type="PANTHER" id="PTHR11579">
    <property type="entry name" value="PROTEIN-L-ISOASPARTATE O-METHYLTRANSFERASE"/>
    <property type="match status" value="1"/>
</dbReference>
<dbReference type="PANTHER" id="PTHR11579:SF0">
    <property type="entry name" value="PROTEIN-L-ISOASPARTATE(D-ASPARTATE) O-METHYLTRANSFERASE"/>
    <property type="match status" value="1"/>
</dbReference>
<name>A0ABW0WZM7_9ACTN</name>
<comment type="caution">
    <text evidence="12">The sequence shown here is derived from an EMBL/GenBank/DDBJ whole genome shotgun (WGS) entry which is preliminary data.</text>
</comment>
<evidence type="ECO:0000256" key="9">
    <source>
        <dbReference type="ARBA" id="ARBA00030757"/>
    </source>
</evidence>
<keyword evidence="13" id="KW-1185">Reference proteome</keyword>
<evidence type="ECO:0000256" key="10">
    <source>
        <dbReference type="ARBA" id="ARBA00031323"/>
    </source>
</evidence>
<dbReference type="Gene3D" id="3.40.50.150">
    <property type="entry name" value="Vaccinia Virus protein VP39"/>
    <property type="match status" value="1"/>
</dbReference>
<evidence type="ECO:0000256" key="6">
    <source>
        <dbReference type="ARBA" id="ARBA00022603"/>
    </source>
</evidence>
<reference evidence="13" key="1">
    <citation type="journal article" date="2019" name="Int. J. Syst. Evol. Microbiol.">
        <title>The Global Catalogue of Microorganisms (GCM) 10K type strain sequencing project: providing services to taxonomists for standard genome sequencing and annotation.</title>
        <authorList>
            <consortium name="The Broad Institute Genomics Platform"/>
            <consortium name="The Broad Institute Genome Sequencing Center for Infectious Disease"/>
            <person name="Wu L."/>
            <person name="Ma J."/>
        </authorList>
    </citation>
    <scope>NUCLEOTIDE SEQUENCE [LARGE SCALE GENOMIC DNA]</scope>
    <source>
        <strain evidence="13">CGMCC 4.1437</strain>
    </source>
</reference>
<keyword evidence="6" id="KW-0489">Methyltransferase</keyword>
<evidence type="ECO:0000313" key="13">
    <source>
        <dbReference type="Proteomes" id="UP001595975"/>
    </source>
</evidence>
<evidence type="ECO:0000256" key="3">
    <source>
        <dbReference type="ARBA" id="ARBA00011890"/>
    </source>
</evidence>
<organism evidence="12 13">
    <name type="scientific">Kitasatospora misakiensis</name>
    <dbReference type="NCBI Taxonomy" id="67330"/>
    <lineage>
        <taxon>Bacteria</taxon>
        <taxon>Bacillati</taxon>
        <taxon>Actinomycetota</taxon>
        <taxon>Actinomycetes</taxon>
        <taxon>Kitasatosporales</taxon>
        <taxon>Streptomycetaceae</taxon>
        <taxon>Kitasatospora</taxon>
    </lineage>
</organism>
<evidence type="ECO:0000256" key="8">
    <source>
        <dbReference type="ARBA" id="ARBA00022691"/>
    </source>
</evidence>
<evidence type="ECO:0000313" key="12">
    <source>
        <dbReference type="EMBL" id="MFC5663748.1"/>
    </source>
</evidence>
<dbReference type="InterPro" id="IPR000682">
    <property type="entry name" value="PCMT"/>
</dbReference>
<dbReference type="EC" id="2.1.1.77" evidence="3"/>
<evidence type="ECO:0000256" key="11">
    <source>
        <dbReference type="ARBA" id="ARBA00031350"/>
    </source>
</evidence>
<evidence type="ECO:0000256" key="2">
    <source>
        <dbReference type="ARBA" id="ARBA00005369"/>
    </source>
</evidence>
<keyword evidence="5" id="KW-0963">Cytoplasm</keyword>
<evidence type="ECO:0000256" key="7">
    <source>
        <dbReference type="ARBA" id="ARBA00022679"/>
    </source>
</evidence>
<dbReference type="InterPro" id="IPR029063">
    <property type="entry name" value="SAM-dependent_MTases_sf"/>
</dbReference>
<evidence type="ECO:0000256" key="4">
    <source>
        <dbReference type="ARBA" id="ARBA00013346"/>
    </source>
</evidence>
<accession>A0ABW0WZM7</accession>
<protein>
    <recommendedName>
        <fullName evidence="4">Protein-L-isoaspartate O-methyltransferase</fullName>
        <ecNumber evidence="3">2.1.1.77</ecNumber>
    </recommendedName>
    <alternativeName>
        <fullName evidence="11">L-isoaspartyl protein carboxyl methyltransferase</fullName>
    </alternativeName>
    <alternativeName>
        <fullName evidence="9">Protein L-isoaspartyl methyltransferase</fullName>
    </alternativeName>
    <alternativeName>
        <fullName evidence="10">Protein-beta-aspartate methyltransferase</fullName>
    </alternativeName>
</protein>
<dbReference type="Pfam" id="PF01135">
    <property type="entry name" value="PCMT"/>
    <property type="match status" value="1"/>
</dbReference>
<comment type="subcellular location">
    <subcellularLocation>
        <location evidence="1">Cytoplasm</location>
    </subcellularLocation>
</comment>
<dbReference type="Proteomes" id="UP001595975">
    <property type="component" value="Unassembled WGS sequence"/>
</dbReference>
<dbReference type="SUPFAM" id="SSF53335">
    <property type="entry name" value="S-adenosyl-L-methionine-dependent methyltransferases"/>
    <property type="match status" value="1"/>
</dbReference>
<comment type="similarity">
    <text evidence="2">Belongs to the methyltransferase superfamily. L-isoaspartyl/D-aspartyl protein methyltransferase family.</text>
</comment>
<gene>
    <name evidence="12" type="ORF">ACFP3U_12220</name>
</gene>
<keyword evidence="8" id="KW-0949">S-adenosyl-L-methionine</keyword>
<dbReference type="RefSeq" id="WP_380225424.1">
    <property type="nucleotide sequence ID" value="NZ_JBHSOF010000012.1"/>
</dbReference>
<evidence type="ECO:0000256" key="1">
    <source>
        <dbReference type="ARBA" id="ARBA00004496"/>
    </source>
</evidence>
<sequence>MEKIMTWDKLTNTLRESGALSADWEQVFRSTPRDRFTPDRIQVEGEWIERADHPDRWAEAVTSDVPLVTQVYDGTNTPSSSSSMPTVVATMLRHLDVAPRMRVLEVGTGTGWTAGLLTSRVGAENVVTIEADPGLAIDARAQLATMGRTPTVLAADGMLGYPVGAPYDLWVRDQRPDSGDFDIDDIRYGPSEIDPADIADSTDAAFAIGLRMSDLFRQSVWAPYDRLGTGRFEIWDGVSYAHCRLADWKGKHAVSQSGPRNLWDEVTAAYGWWQRQGSPSLHRFGLTVSVAGEHQAWLDDPDNVIG</sequence>
<keyword evidence="7" id="KW-0808">Transferase</keyword>